<dbReference type="Pfam" id="PF01844">
    <property type="entry name" value="HNH"/>
    <property type="match status" value="1"/>
</dbReference>
<protein>
    <recommendedName>
        <fullName evidence="3">HNH nuclease domain-containing protein</fullName>
    </recommendedName>
</protein>
<keyword evidence="5" id="KW-1185">Reference proteome</keyword>
<organism evidence="4 5">
    <name type="scientific">Mobilicoccus caccae</name>
    <dbReference type="NCBI Taxonomy" id="1859295"/>
    <lineage>
        <taxon>Bacteria</taxon>
        <taxon>Bacillati</taxon>
        <taxon>Actinomycetota</taxon>
        <taxon>Actinomycetes</taxon>
        <taxon>Micrococcales</taxon>
        <taxon>Dermatophilaceae</taxon>
        <taxon>Mobilicoccus</taxon>
    </lineage>
</organism>
<evidence type="ECO:0000256" key="1">
    <source>
        <dbReference type="ARBA" id="ARBA00023450"/>
    </source>
</evidence>
<comment type="similarity">
    <text evidence="1">Belongs to the Rv1128c/1148c/1588c/1702c/1945/3466 family.</text>
</comment>
<evidence type="ECO:0000313" key="4">
    <source>
        <dbReference type="EMBL" id="GMA38626.1"/>
    </source>
</evidence>
<evidence type="ECO:0000313" key="5">
    <source>
        <dbReference type="Proteomes" id="UP001157126"/>
    </source>
</evidence>
<feature type="domain" description="HNH nuclease" evidence="3">
    <location>
        <begin position="240"/>
        <end position="291"/>
    </location>
</feature>
<sequence>MPMEAAATVARVFRRWRSTIDYGDWDVLLETLIGWAAEGAVRRELEALEDMVIGQYGTAGALDAAHERDYQRRELTAFRRDHAGMLCATLRLDPASEAVFTAAIHATSAPRPGDDGTLDERTPGQRRADALLALVGGATTPSRAMPGSGSKARVVITMTLQDLLSGIADHAAGESAAHGAFGGQRVSTERGYGTTGFAQALSPTEVRMLACDAQIIPAVLGGSGELLELGHTKRLITPGLGYALQLRDKGCSFPGCTAPSSWCDGHHITHWAAGGRTDLNNLALLCRHHHVEVHRKGHTATVDDDAVHWVRSDGTPIGNRPRPDTPLAGTA</sequence>
<evidence type="ECO:0000256" key="2">
    <source>
        <dbReference type="SAM" id="MobiDB-lite"/>
    </source>
</evidence>
<reference evidence="5" key="1">
    <citation type="journal article" date="2019" name="Int. J. Syst. Evol. Microbiol.">
        <title>The Global Catalogue of Microorganisms (GCM) 10K type strain sequencing project: providing services to taxonomists for standard genome sequencing and annotation.</title>
        <authorList>
            <consortium name="The Broad Institute Genomics Platform"/>
            <consortium name="The Broad Institute Genome Sequencing Center for Infectious Disease"/>
            <person name="Wu L."/>
            <person name="Ma J."/>
        </authorList>
    </citation>
    <scope>NUCLEOTIDE SEQUENCE [LARGE SCALE GENOMIC DNA]</scope>
    <source>
        <strain evidence="5">NBRC 113072</strain>
    </source>
</reference>
<comment type="caution">
    <text evidence="4">The sequence shown here is derived from an EMBL/GenBank/DDBJ whole genome shotgun (WGS) entry which is preliminary data.</text>
</comment>
<dbReference type="Gene3D" id="1.10.30.50">
    <property type="match status" value="1"/>
</dbReference>
<dbReference type="InterPro" id="IPR002711">
    <property type="entry name" value="HNH"/>
</dbReference>
<dbReference type="Pfam" id="PF02720">
    <property type="entry name" value="DUF222"/>
    <property type="match status" value="1"/>
</dbReference>
<feature type="region of interest" description="Disordered" evidence="2">
    <location>
        <begin position="312"/>
        <end position="331"/>
    </location>
</feature>
<dbReference type="InterPro" id="IPR003870">
    <property type="entry name" value="DUF222"/>
</dbReference>
<proteinExistence type="inferred from homology"/>
<dbReference type="CDD" id="cd00085">
    <property type="entry name" value="HNHc"/>
    <property type="match status" value="1"/>
</dbReference>
<dbReference type="Proteomes" id="UP001157126">
    <property type="component" value="Unassembled WGS sequence"/>
</dbReference>
<dbReference type="InterPro" id="IPR003615">
    <property type="entry name" value="HNH_nuc"/>
</dbReference>
<dbReference type="SMART" id="SM00507">
    <property type="entry name" value="HNHc"/>
    <property type="match status" value="1"/>
</dbReference>
<name>A0ABQ6INE4_9MICO</name>
<accession>A0ABQ6INE4</accession>
<dbReference type="EMBL" id="BSUO01000001">
    <property type="protein sequence ID" value="GMA38626.1"/>
    <property type="molecule type" value="Genomic_DNA"/>
</dbReference>
<gene>
    <name evidence="4" type="ORF">GCM10025883_06710</name>
</gene>
<evidence type="ECO:0000259" key="3">
    <source>
        <dbReference type="SMART" id="SM00507"/>
    </source>
</evidence>